<reference evidence="1" key="1">
    <citation type="journal article" date="2021" name="Proc. Natl. Acad. Sci. U.S.A.">
        <title>A Catalog of Tens of Thousands of Viruses from Human Metagenomes Reveals Hidden Associations with Chronic Diseases.</title>
        <authorList>
            <person name="Tisza M.J."/>
            <person name="Buck C.B."/>
        </authorList>
    </citation>
    <scope>NUCLEOTIDE SEQUENCE</scope>
    <source>
        <strain evidence="1">CtZ1O5</strain>
    </source>
</reference>
<sequence length="127" mass="13931">MTLTLGNDEFNTLAEIIAKKVAESIKGCVPEKTSEAAKEATEEVVKEEPKKEVKEEAVEAKKEAKEESGLSPEQVIKAVKDYTLKDKDGAKKLKPVLQALGVERLSLLPNDKLPEFVEGIRKVGVEI</sequence>
<name>A0A8S5PES1_9CAUD</name>
<proteinExistence type="predicted"/>
<organism evidence="1">
    <name type="scientific">Siphoviridae sp. ctZ1O5</name>
    <dbReference type="NCBI Taxonomy" id="2825555"/>
    <lineage>
        <taxon>Viruses</taxon>
        <taxon>Duplodnaviria</taxon>
        <taxon>Heunggongvirae</taxon>
        <taxon>Uroviricota</taxon>
        <taxon>Caudoviricetes</taxon>
    </lineage>
</organism>
<accession>A0A8S5PES1</accession>
<dbReference type="EMBL" id="BK015404">
    <property type="protein sequence ID" value="DAE05160.1"/>
    <property type="molecule type" value="Genomic_DNA"/>
</dbReference>
<evidence type="ECO:0000313" key="1">
    <source>
        <dbReference type="EMBL" id="DAE05160.1"/>
    </source>
</evidence>
<protein>
    <submittedName>
        <fullName evidence="1">Uncharacterized protein</fullName>
    </submittedName>
</protein>